<keyword evidence="2" id="KW-0732">Signal</keyword>
<dbReference type="Gene3D" id="3.40.50.300">
    <property type="entry name" value="P-loop containing nucleotide triphosphate hydrolases"/>
    <property type="match status" value="1"/>
</dbReference>
<feature type="domain" description="VLIG-type G" evidence="3">
    <location>
        <begin position="681"/>
        <end position="787"/>
    </location>
</feature>
<sequence length="1928" mass="220117">MALSFAFLLWQQPPASNGVSFVGAKPRSAVVQRGPVLCRPALPRRTPRASQNVATFPRRGLAFWAVLGSLASVSVLVPFLIFQGKLTLHMALLLKKLVQVAQDHKYKLQALCMLPFFRLFLMYGGCGAVTTAVLVVTLRRTLGQSGRFSRSKACQNVKPYAMTIQPYPKHPDGSPTITMESYRKLEVIDQDDLYKSFDGSSKSWEKLAVCLCHMSKVGHPWKSFVAKLQGHPVFQALSERDKVTDTSLFLWLRHVSDEDVKRHLMRELVKHQPVPLATAWPQRCFLDELLWTMPEAPALVSLKLNSAVEGVSNVLNQIFDTDFARKGSRFGESQHPFAQIQFDADMKPESRRHLAVIDVHGTQKGSWPLELAKCCQFLLVHIKEKDLKSREVQSFVKEMSKSTRCKCLFIMIWDEVCTEVHEDLQQGLEVPKVRILRIPASEAKNATASDPASIKMRQQLYPQLQEHLGQENQNSSEAMLRVQDLRNVMNVDQPPLWESLRNLATFIAEILCNNDDGLLLKKQFPMVHLLKKLCKVERDLTSSKNADNRHETLDLLEERGELQQKQKIVKPSHVSEEFVKILNAKDSEANLEQLYKFMAEEVARRGKEDVDAQLAMSYLHKEVIQLYSHSAELNDKDGIIQAYEKLIYKGMPFEILDGDHMHFPRKFLEDLFKCLKERVREKQLQVCSTAGPQSSGKSTLSNHRFGSRFGVSAGRCTRGIFGSFQVTDDAVMLILDTEGLQSAERADPEFDRVMMLFIFAVSNYIDITVKGNMTEPLKKLIQVCVHAWKDLRVNKVAQPNIRWIMNQEADQDPQHHHDAFQKMFDELKEVFSSDDVKSLRDVLKLDNPSIAIVPTMHSESTFVTNAEPEKFTRLMKADSFNETCADLTQTMLRHFRTKKTEDLFGLESWLDMSLAVFQTISTFPNLTSLSDIKQINQSKQMKTWIERKMHSTFRIPEKRQKHDKVKIAVWKECLEAAGAAPIDEELKKRLKQAFDDEVGDLKQQLEAEMKKRKCDSKVIDDMSQLLGSLIGREYSEWFRGGVQEWQKSLVRRARSQGHDMLNSEIRRLLRSPGTVGDEDQANKFFDQLWQKILEEMEHTLDRDLFDKQLFDDIYEFFAAKERTHKGNMWEQAKQMKQKPEDSEWKSSKKLLHPLQPSQQEKVIGKAELRSEYKYVKLQGKLSRNLWNPNLFGPHLADTLLNMMTRMMKQFDHSRADFAPSVDWCKIQDEVLQIVTCNLPSDPQPRVRDMQEIYQKVGEVADAVNAELSEFQQELSVWARGEMVTKAIAHTWQSMSEAAWQEHMKPIEEFKAEETKQRKYFCSQVLQCSEADQEMAKTWIASIVQSLSEKLSVDAAKNVDMATAERQESLSREAIEGGLDQLLGSDDLDKQEEYILDPKQTLEKELQRRFAAQVGPGIKRRQEELLAKVRDKVGFLRSELRSLRDKSDLQAEKALVEAQDFANDPCETEYARKQALARWIVAFLTLDGDLPSKWSVDETGQLVACDDKAEDGWQVKMSQLVPCTGSPVKDESLRGWIQAANLERVGNLHYFVTAAVEELDRQMKDLVVYLQAQVRSSVEKKTEELKDKLIPCPVRCPCCGRLCANPDPSHTVHYACGHYPRGFTGRYVRFSSGKEIASTLMCTEMKENTSVYEPGYQKAITWKEFKEKHEDWDFGESDPDRHDFEEKAQKAWKKVGPRFCKSFRTTFTEYGEQSASTPRSRHYLLILDASRSMNEKGKWTGVVEAVNQMARSESELALESKFSVILFSFSAKVVMSNCTASEILESKFGPPFKGTNFANAFQCAADFVRETDFADHCPMVVFMTDGEDLHREQHVMDTEGLEGSRKAAIRNLVGEFNDKQQPWDFRAIAYGSSPDFDLLEEIAEKHVGRAAESSKYMEASSALDLVQAFLEIAQSSPNVPPAGSEDGEG</sequence>
<evidence type="ECO:0000313" key="4">
    <source>
        <dbReference type="EMBL" id="CAI4006582.1"/>
    </source>
</evidence>
<dbReference type="InterPro" id="IPR002035">
    <property type="entry name" value="VWF_A"/>
</dbReference>
<evidence type="ECO:0000256" key="2">
    <source>
        <dbReference type="SAM" id="SignalP"/>
    </source>
</evidence>
<dbReference type="GO" id="GO:0005525">
    <property type="term" value="F:GTP binding"/>
    <property type="evidence" value="ECO:0007669"/>
    <property type="project" value="InterPro"/>
</dbReference>
<dbReference type="InterPro" id="IPR030383">
    <property type="entry name" value="G_VLIG_dom"/>
</dbReference>
<keyword evidence="1" id="KW-0812">Transmembrane</keyword>
<evidence type="ECO:0000313" key="6">
    <source>
        <dbReference type="EMBL" id="CAL4793894.1"/>
    </source>
</evidence>
<evidence type="ECO:0000313" key="5">
    <source>
        <dbReference type="EMBL" id="CAL1159957.1"/>
    </source>
</evidence>
<dbReference type="EMBL" id="CAMXCT010003857">
    <property type="protein sequence ID" value="CAI4006582.1"/>
    <property type="molecule type" value="Genomic_DNA"/>
</dbReference>
<dbReference type="OrthoDB" id="1597724at2759"/>
<dbReference type="PANTHER" id="PTHR14819">
    <property type="entry name" value="GTP-BINDING"/>
    <property type="match status" value="1"/>
</dbReference>
<dbReference type="Proteomes" id="UP001152797">
    <property type="component" value="Unassembled WGS sequence"/>
</dbReference>
<dbReference type="EMBL" id="CAMXCT030003857">
    <property type="protein sequence ID" value="CAL4793894.1"/>
    <property type="molecule type" value="Genomic_DNA"/>
</dbReference>
<protein>
    <submittedName>
        <fullName evidence="6">Interferon-induced very large GTPase 1</fullName>
    </submittedName>
</protein>
<keyword evidence="1" id="KW-0472">Membrane</keyword>
<dbReference type="InterPro" id="IPR036465">
    <property type="entry name" value="vWFA_dom_sf"/>
</dbReference>
<feature type="transmembrane region" description="Helical" evidence="1">
    <location>
        <begin position="116"/>
        <end position="138"/>
    </location>
</feature>
<feature type="signal peptide" evidence="2">
    <location>
        <begin position="1"/>
        <end position="18"/>
    </location>
</feature>
<accession>A0A9P1GDC0</accession>
<evidence type="ECO:0000256" key="1">
    <source>
        <dbReference type="SAM" id="Phobius"/>
    </source>
</evidence>
<dbReference type="SUPFAM" id="SSF53300">
    <property type="entry name" value="vWA-like"/>
    <property type="match status" value="1"/>
</dbReference>
<comment type="caution">
    <text evidence="4">The sequence shown here is derived from an EMBL/GenBank/DDBJ whole genome shotgun (WGS) entry which is preliminary data.</text>
</comment>
<organism evidence="4">
    <name type="scientific">Cladocopium goreaui</name>
    <dbReference type="NCBI Taxonomy" id="2562237"/>
    <lineage>
        <taxon>Eukaryota</taxon>
        <taxon>Sar</taxon>
        <taxon>Alveolata</taxon>
        <taxon>Dinophyceae</taxon>
        <taxon>Suessiales</taxon>
        <taxon>Symbiodiniaceae</taxon>
        <taxon>Cladocopium</taxon>
    </lineage>
</organism>
<dbReference type="Pfam" id="PF25683">
    <property type="entry name" value="URGCP_GTPase"/>
    <property type="match status" value="1"/>
</dbReference>
<dbReference type="SUPFAM" id="SSF52540">
    <property type="entry name" value="P-loop containing nucleoside triphosphate hydrolases"/>
    <property type="match status" value="1"/>
</dbReference>
<evidence type="ECO:0000259" key="3">
    <source>
        <dbReference type="PROSITE" id="PS51717"/>
    </source>
</evidence>
<evidence type="ECO:0000313" key="7">
    <source>
        <dbReference type="Proteomes" id="UP001152797"/>
    </source>
</evidence>
<dbReference type="Pfam" id="PF13519">
    <property type="entry name" value="VWA_2"/>
    <property type="match status" value="1"/>
</dbReference>
<feature type="chain" id="PRO_5043272956" evidence="2">
    <location>
        <begin position="19"/>
        <end position="1928"/>
    </location>
</feature>
<dbReference type="EMBL" id="CAMXCT020003857">
    <property type="protein sequence ID" value="CAL1159957.1"/>
    <property type="molecule type" value="Genomic_DNA"/>
</dbReference>
<gene>
    <name evidence="4" type="ORF">C1SCF055_LOCUS32213</name>
</gene>
<dbReference type="PANTHER" id="PTHR14819:SF25">
    <property type="entry name" value="CHROMOSOME UNDETERMINED SCAFFOLD_52, WHOLE GENOME SHOTGUN SEQUENCE"/>
    <property type="match status" value="1"/>
</dbReference>
<reference evidence="4" key="1">
    <citation type="submission" date="2022-10" db="EMBL/GenBank/DDBJ databases">
        <authorList>
            <person name="Chen Y."/>
            <person name="Dougan E. K."/>
            <person name="Chan C."/>
            <person name="Rhodes N."/>
            <person name="Thang M."/>
        </authorList>
    </citation>
    <scope>NUCLEOTIDE SEQUENCE</scope>
</reference>
<dbReference type="InterPro" id="IPR027417">
    <property type="entry name" value="P-loop_NTPase"/>
</dbReference>
<dbReference type="InterPro" id="IPR052986">
    <property type="entry name" value="VLIG_GTPase"/>
</dbReference>
<keyword evidence="1" id="KW-1133">Transmembrane helix</keyword>
<reference evidence="5" key="2">
    <citation type="submission" date="2024-04" db="EMBL/GenBank/DDBJ databases">
        <authorList>
            <person name="Chen Y."/>
            <person name="Shah S."/>
            <person name="Dougan E. K."/>
            <person name="Thang M."/>
            <person name="Chan C."/>
        </authorList>
    </citation>
    <scope>NUCLEOTIDE SEQUENCE [LARGE SCALE GENOMIC DNA]</scope>
</reference>
<dbReference type="Gene3D" id="3.40.50.410">
    <property type="entry name" value="von Willebrand factor, type A domain"/>
    <property type="match status" value="1"/>
</dbReference>
<name>A0A9P1GDC0_9DINO</name>
<dbReference type="PROSITE" id="PS51717">
    <property type="entry name" value="G_VLIG"/>
    <property type="match status" value="1"/>
</dbReference>
<feature type="transmembrane region" description="Helical" evidence="1">
    <location>
        <begin position="61"/>
        <end position="82"/>
    </location>
</feature>
<proteinExistence type="predicted"/>
<dbReference type="CDD" id="cd00198">
    <property type="entry name" value="vWFA"/>
    <property type="match status" value="1"/>
</dbReference>
<keyword evidence="7" id="KW-1185">Reference proteome</keyword>